<dbReference type="Pfam" id="PF08402">
    <property type="entry name" value="TOBE_2"/>
    <property type="match status" value="1"/>
</dbReference>
<dbReference type="SUPFAM" id="SSF52540">
    <property type="entry name" value="P-loop containing nucleoside triphosphate hydrolases"/>
    <property type="match status" value="1"/>
</dbReference>
<dbReference type="GO" id="GO:1901238">
    <property type="term" value="F:ABC-type tungstate transporter activity"/>
    <property type="evidence" value="ECO:0007669"/>
    <property type="project" value="UniProtKB-EC"/>
</dbReference>
<dbReference type="EC" id="7.3.2.6" evidence="8"/>
<reference evidence="13 14" key="1">
    <citation type="journal article" date="2019" name="Int. J. Syst. Evol. Microbiol.">
        <title>The Global Catalogue of Microorganisms (GCM) 10K type strain sequencing project: providing services to taxonomists for standard genome sequencing and annotation.</title>
        <authorList>
            <consortium name="The Broad Institute Genomics Platform"/>
            <consortium name="The Broad Institute Genome Sequencing Center for Infectious Disease"/>
            <person name="Wu L."/>
            <person name="Ma J."/>
        </authorList>
    </citation>
    <scope>NUCLEOTIDE SEQUENCE [LARGE SCALE GENOMIC DNA]</scope>
    <source>
        <strain evidence="13 14">CGMCC 1.12563</strain>
    </source>
</reference>
<evidence type="ECO:0000313" key="14">
    <source>
        <dbReference type="Proteomes" id="UP001597187"/>
    </source>
</evidence>
<feature type="domain" description="ABC transporter" evidence="12">
    <location>
        <begin position="4"/>
        <end position="234"/>
    </location>
</feature>
<keyword evidence="5 13" id="KW-0067">ATP-binding</keyword>
<dbReference type="PANTHER" id="PTHR42781">
    <property type="entry name" value="SPERMIDINE/PUTRESCINE IMPORT ATP-BINDING PROTEIN POTA"/>
    <property type="match status" value="1"/>
</dbReference>
<keyword evidence="3" id="KW-0500">Molybdenum</keyword>
<evidence type="ECO:0000256" key="2">
    <source>
        <dbReference type="ARBA" id="ARBA00022448"/>
    </source>
</evidence>
<dbReference type="GO" id="GO:0005886">
    <property type="term" value="C:plasma membrane"/>
    <property type="evidence" value="ECO:0007669"/>
    <property type="project" value="UniProtKB-SubCell"/>
</dbReference>
<keyword evidence="2" id="KW-0813">Transport</keyword>
<dbReference type="InterPro" id="IPR027417">
    <property type="entry name" value="P-loop_NTPase"/>
</dbReference>
<evidence type="ECO:0000259" key="12">
    <source>
        <dbReference type="PROSITE" id="PS50893"/>
    </source>
</evidence>
<dbReference type="EMBL" id="JBHUDC010000003">
    <property type="protein sequence ID" value="MFD1513111.1"/>
    <property type="molecule type" value="Genomic_DNA"/>
</dbReference>
<dbReference type="Proteomes" id="UP001597187">
    <property type="component" value="Unassembled WGS sequence"/>
</dbReference>
<evidence type="ECO:0000313" key="13">
    <source>
        <dbReference type="EMBL" id="MFD1513111.1"/>
    </source>
</evidence>
<organism evidence="13 14">
    <name type="scientific">Halomarina rubra</name>
    <dbReference type="NCBI Taxonomy" id="2071873"/>
    <lineage>
        <taxon>Archaea</taxon>
        <taxon>Methanobacteriati</taxon>
        <taxon>Methanobacteriota</taxon>
        <taxon>Stenosarchaea group</taxon>
        <taxon>Halobacteria</taxon>
        <taxon>Halobacteriales</taxon>
        <taxon>Natronomonadaceae</taxon>
        <taxon>Halomarina</taxon>
    </lineage>
</organism>
<comment type="caution">
    <text evidence="13">The sequence shown here is derived from an EMBL/GenBank/DDBJ whole genome shotgun (WGS) entry which is preliminary data.</text>
</comment>
<dbReference type="Gene3D" id="2.40.50.100">
    <property type="match status" value="1"/>
</dbReference>
<gene>
    <name evidence="13" type="ORF">ACFSBT_07465</name>
</gene>
<dbReference type="PROSITE" id="PS00211">
    <property type="entry name" value="ABC_TRANSPORTER_1"/>
    <property type="match status" value="1"/>
</dbReference>
<dbReference type="InterPro" id="IPR003439">
    <property type="entry name" value="ABC_transporter-like_ATP-bd"/>
</dbReference>
<dbReference type="PROSITE" id="PS50893">
    <property type="entry name" value="ABC_TRANSPORTER_2"/>
    <property type="match status" value="1"/>
</dbReference>
<comment type="subunit">
    <text evidence="7">The complex is composed of two ATP-binding proteins (WtpC), two transmembrane proteins (WtpB) and a solute-binding protein (WtpA).</text>
</comment>
<dbReference type="GO" id="GO:0005524">
    <property type="term" value="F:ATP binding"/>
    <property type="evidence" value="ECO:0007669"/>
    <property type="project" value="UniProtKB-KW"/>
</dbReference>
<evidence type="ECO:0000256" key="6">
    <source>
        <dbReference type="ARBA" id="ARBA00038307"/>
    </source>
</evidence>
<comment type="subcellular location">
    <subcellularLocation>
        <location evidence="1">Cell membrane</location>
        <topology evidence="1">Peripheral membrane protein</topology>
    </subcellularLocation>
</comment>
<evidence type="ECO:0000256" key="9">
    <source>
        <dbReference type="ARBA" id="ARBA00041133"/>
    </source>
</evidence>
<keyword evidence="4" id="KW-0547">Nucleotide-binding</keyword>
<evidence type="ECO:0000256" key="10">
    <source>
        <dbReference type="ARBA" id="ARBA00047936"/>
    </source>
</evidence>
<dbReference type="SMART" id="SM00382">
    <property type="entry name" value="AAA"/>
    <property type="match status" value="1"/>
</dbReference>
<evidence type="ECO:0000256" key="1">
    <source>
        <dbReference type="ARBA" id="ARBA00004202"/>
    </source>
</evidence>
<dbReference type="FunFam" id="3.40.50.300:FF:000425">
    <property type="entry name" value="Probable ABC transporter, ATP-binding subunit"/>
    <property type="match status" value="1"/>
</dbReference>
<name>A0ABD6ATP2_9EURY</name>
<evidence type="ECO:0000256" key="4">
    <source>
        <dbReference type="ARBA" id="ARBA00022741"/>
    </source>
</evidence>
<evidence type="ECO:0000256" key="11">
    <source>
        <dbReference type="ARBA" id="ARBA00057369"/>
    </source>
</evidence>
<accession>A0ABD6ATP2</accession>
<dbReference type="AlphaFoldDB" id="A0ABD6ATP2"/>
<dbReference type="RefSeq" id="WP_250873076.1">
    <property type="nucleotide sequence ID" value="NZ_JALXFV010000003.1"/>
</dbReference>
<evidence type="ECO:0000256" key="3">
    <source>
        <dbReference type="ARBA" id="ARBA00022505"/>
    </source>
</evidence>
<dbReference type="InterPro" id="IPR050093">
    <property type="entry name" value="ABC_SmlMolc_Importer"/>
</dbReference>
<proteinExistence type="inferred from homology"/>
<dbReference type="InterPro" id="IPR008995">
    <property type="entry name" value="Mo/tungstate-bd_C_term_dom"/>
</dbReference>
<evidence type="ECO:0000256" key="8">
    <source>
        <dbReference type="ARBA" id="ARBA00039025"/>
    </source>
</evidence>
<evidence type="ECO:0000256" key="5">
    <source>
        <dbReference type="ARBA" id="ARBA00022840"/>
    </source>
</evidence>
<comment type="catalytic activity">
    <reaction evidence="10">
        <text>tungstate(in) + ATP + H2O = tungstate(out) + ADP + phosphate + H(+)</text>
        <dbReference type="Rhea" id="RHEA:35027"/>
        <dbReference type="ChEBI" id="CHEBI:15377"/>
        <dbReference type="ChEBI" id="CHEBI:15378"/>
        <dbReference type="ChEBI" id="CHEBI:30616"/>
        <dbReference type="ChEBI" id="CHEBI:43474"/>
        <dbReference type="ChEBI" id="CHEBI:46502"/>
        <dbReference type="ChEBI" id="CHEBI:456216"/>
        <dbReference type="EC" id="7.3.2.6"/>
    </reaction>
</comment>
<comment type="function">
    <text evidence="11">Part of the ABC transporter complex WtpABC involved in molybdate/tungstate import. Responsible for energy coupling to the transport system.</text>
</comment>
<dbReference type="InterPro" id="IPR017871">
    <property type="entry name" value="ABC_transporter-like_CS"/>
</dbReference>
<protein>
    <recommendedName>
        <fullName evidence="9">Molybdate/tungstate import ATP-binding protein WtpC</fullName>
        <ecNumber evidence="8">7.3.2.6</ecNumber>
    </recommendedName>
</protein>
<dbReference type="PANTHER" id="PTHR42781:SF4">
    <property type="entry name" value="SPERMIDINE_PUTRESCINE IMPORT ATP-BINDING PROTEIN POTA"/>
    <property type="match status" value="1"/>
</dbReference>
<evidence type="ECO:0000256" key="7">
    <source>
        <dbReference type="ARBA" id="ARBA00038781"/>
    </source>
</evidence>
<dbReference type="InterPro" id="IPR003593">
    <property type="entry name" value="AAA+_ATPase"/>
</dbReference>
<keyword evidence="14" id="KW-1185">Reference proteome</keyword>
<dbReference type="Pfam" id="PF00005">
    <property type="entry name" value="ABC_tran"/>
    <property type="match status" value="1"/>
</dbReference>
<dbReference type="InterPro" id="IPR013611">
    <property type="entry name" value="Transp-assoc_OB_typ2"/>
</dbReference>
<dbReference type="SUPFAM" id="SSF50331">
    <property type="entry name" value="MOP-like"/>
    <property type="match status" value="1"/>
</dbReference>
<comment type="similarity">
    <text evidence="6">Belongs to the ABC transporter superfamily. Sulfate/tungstate importer (TC 3.A.1.6) family.</text>
</comment>
<dbReference type="Gene3D" id="3.40.50.300">
    <property type="entry name" value="P-loop containing nucleotide triphosphate hydrolases"/>
    <property type="match status" value="1"/>
</dbReference>
<sequence length="367" mass="39185">MADVDLTGVEKRYGDTRALGPVDLHVEDGEFFTLVGPSGCGKTTTLRLVAGFEDPTVGEVSIGGRSMVGVPPEKRDVGVVPQQYALFPHMSVRENVGYALNFRPPPGGDADARVDELLDLVGLSGLGDRDPDDLSGGQRQRVALARALAPSPELLLLDEPMSALDARLRERLRREVRRIQRELGVTTIYVTHDQEEALAVSDRLAVMNDGRIEQVGTPREVYDAPATRFTAAFVGENNLFDGEVLELVDASSVRTATDVQGDGGDRPSLARVALDRLDATVTVATDAAVGERVAFSVRPESFTLDSEAGPAPTNALAGRVRETEFLGTATRLTLDCGEATLVVRVAADATPDGEVTVTFPPEAARPL</sequence>